<dbReference type="Gene3D" id="3.50.50.60">
    <property type="entry name" value="FAD/NAD(P)-binding domain"/>
    <property type="match status" value="1"/>
</dbReference>
<dbReference type="GO" id="GO:0005739">
    <property type="term" value="C:mitochondrion"/>
    <property type="evidence" value="ECO:0007669"/>
    <property type="project" value="GOC"/>
</dbReference>
<keyword evidence="2" id="KW-1185">Reference proteome</keyword>
<dbReference type="GeneID" id="115876272"/>
<evidence type="ECO:0000313" key="2">
    <source>
        <dbReference type="Proteomes" id="UP000504635"/>
    </source>
</evidence>
<dbReference type="KEGG" id="soy:115876272"/>
<sequence>MFANKTIPKITLLVRSLNTSVSLYKKRENPIQRTFRILINDVANTFKGVTNKKSRNTVVTQEFPSYTDVVIIGGGGIGSSIAYWLKEHTSFDGFNVLVIEKDLTYSTCSTSLSVGGLRQQFSLTENIQMSLYGYEFLRTLKQRFGPQAEVNFTPHGYLLLASEEGAELLIANSKVQNELGANNVVLTKNEIKDRFPWMNVEDVAIGCLGLEKEGWFDAWSLLQILKKAAVEKGARYLNAEVVDFKFEAKPEVVVSGFDDQVYEQSNELVVKMPDGETRTVNFALCVVAAGPQSGQVARLLKIGNGSGILNIPLPVEPRKRYVYSYLCQDNAPGLNTPMTIDHTGAYFRRDGLGGNFIAGISPDVDEEPETTNLDVNFEFFDRKLWPILAHRVPAFNALKVCSAWSGFYEYNTYDENGIIGPHPLYGNIFFATGFSGHGIQQAPAVGRAISELILEGRFQSIDLTRLGFDRLLLDKPMYEARII</sequence>
<accession>A0A6J2X9C2</accession>
<gene>
    <name evidence="3" type="primary">LOC115876272</name>
</gene>
<dbReference type="AlphaFoldDB" id="A0A6J2X9C2"/>
<dbReference type="InterPro" id="IPR036188">
    <property type="entry name" value="FAD/NAD-bd_sf"/>
</dbReference>
<dbReference type="InterPro" id="IPR006076">
    <property type="entry name" value="FAD-dep_OxRdtase"/>
</dbReference>
<dbReference type="FunCoup" id="A0A6J2X9C2">
    <property type="interactions" value="571"/>
</dbReference>
<dbReference type="SUPFAM" id="SSF51905">
    <property type="entry name" value="FAD/NAD(P)-binding domain"/>
    <property type="match status" value="1"/>
</dbReference>
<dbReference type="Pfam" id="PF01266">
    <property type="entry name" value="DAO"/>
    <property type="match status" value="1"/>
</dbReference>
<dbReference type="RefSeq" id="XP_030747843.1">
    <property type="nucleotide sequence ID" value="XM_030891983.1"/>
</dbReference>
<protein>
    <submittedName>
        <fullName evidence="3">FAD-dependent oxidoreductase domain-containing protein 1-like</fullName>
    </submittedName>
</protein>
<dbReference type="Gene3D" id="3.30.9.10">
    <property type="entry name" value="D-Amino Acid Oxidase, subunit A, domain 2"/>
    <property type="match status" value="1"/>
</dbReference>
<dbReference type="GO" id="GO:0032981">
    <property type="term" value="P:mitochondrial respiratory chain complex I assembly"/>
    <property type="evidence" value="ECO:0007669"/>
    <property type="project" value="TreeGrafter"/>
</dbReference>
<organism evidence="2 3">
    <name type="scientific">Sitophilus oryzae</name>
    <name type="common">Rice weevil</name>
    <name type="synonym">Curculio oryzae</name>
    <dbReference type="NCBI Taxonomy" id="7048"/>
    <lineage>
        <taxon>Eukaryota</taxon>
        <taxon>Metazoa</taxon>
        <taxon>Ecdysozoa</taxon>
        <taxon>Arthropoda</taxon>
        <taxon>Hexapoda</taxon>
        <taxon>Insecta</taxon>
        <taxon>Pterygota</taxon>
        <taxon>Neoptera</taxon>
        <taxon>Endopterygota</taxon>
        <taxon>Coleoptera</taxon>
        <taxon>Polyphaga</taxon>
        <taxon>Cucujiformia</taxon>
        <taxon>Curculionidae</taxon>
        <taxon>Dryophthorinae</taxon>
        <taxon>Sitophilus</taxon>
    </lineage>
</organism>
<reference evidence="3" key="1">
    <citation type="submission" date="2025-08" db="UniProtKB">
        <authorList>
            <consortium name="RefSeq"/>
        </authorList>
    </citation>
    <scope>IDENTIFICATION</scope>
    <source>
        <tissue evidence="3">Gonads</tissue>
    </source>
</reference>
<dbReference type="InParanoid" id="A0A6J2X9C2"/>
<dbReference type="OrthoDB" id="424974at2759"/>
<dbReference type="PANTHER" id="PTHR13847">
    <property type="entry name" value="SARCOSINE DEHYDROGENASE-RELATED"/>
    <property type="match status" value="1"/>
</dbReference>
<name>A0A6J2X9C2_SITOR</name>
<dbReference type="PANTHER" id="PTHR13847:SF282">
    <property type="entry name" value="LETHAL (2) 37BB"/>
    <property type="match status" value="1"/>
</dbReference>
<dbReference type="Proteomes" id="UP000504635">
    <property type="component" value="Unplaced"/>
</dbReference>
<feature type="domain" description="FAD dependent oxidoreductase" evidence="1">
    <location>
        <begin position="68"/>
        <end position="452"/>
    </location>
</feature>
<proteinExistence type="predicted"/>
<evidence type="ECO:0000259" key="1">
    <source>
        <dbReference type="Pfam" id="PF01266"/>
    </source>
</evidence>
<evidence type="ECO:0000313" key="3">
    <source>
        <dbReference type="RefSeq" id="XP_030747843.1"/>
    </source>
</evidence>